<dbReference type="SUPFAM" id="SSF46689">
    <property type="entry name" value="Homeodomain-like"/>
    <property type="match status" value="1"/>
</dbReference>
<feature type="DNA-binding region" description="H-T-H motif" evidence="4">
    <location>
        <begin position="28"/>
        <end position="47"/>
    </location>
</feature>
<feature type="domain" description="HTH tetR-type" evidence="5">
    <location>
        <begin position="5"/>
        <end position="65"/>
    </location>
</feature>
<dbReference type="GO" id="GO:0000976">
    <property type="term" value="F:transcription cis-regulatory region binding"/>
    <property type="evidence" value="ECO:0007669"/>
    <property type="project" value="TreeGrafter"/>
</dbReference>
<sequence length="200" mass="22809">MAGRNDLRERILDAAAQVLREHGPRPRLITTIAERAQVSRPTLYRHFRDRTELYDSLMRVEVHRAVEEVVQRAETSTDPFRDYVTVVVDIVMEAREHPAMRAILARHPEILNAQLPRLLPIVLETAEPRLTPIIRARVAAGVWPDVDPRVAITWTTRLIVSFITMPLPEDSTRANLQATVESVLDIASTISRSHVDHREP</sequence>
<organism evidence="6 7">
    <name type="scientific">Nocardioides jejuensis</name>
    <dbReference type="NCBI Taxonomy" id="2502782"/>
    <lineage>
        <taxon>Bacteria</taxon>
        <taxon>Bacillati</taxon>
        <taxon>Actinomycetota</taxon>
        <taxon>Actinomycetes</taxon>
        <taxon>Propionibacteriales</taxon>
        <taxon>Nocardioidaceae</taxon>
        <taxon>Nocardioides</taxon>
    </lineage>
</organism>
<dbReference type="PANTHER" id="PTHR30055:SF234">
    <property type="entry name" value="HTH-TYPE TRANSCRIPTIONAL REGULATOR BETI"/>
    <property type="match status" value="1"/>
</dbReference>
<dbReference type="PANTHER" id="PTHR30055">
    <property type="entry name" value="HTH-TYPE TRANSCRIPTIONAL REGULATOR RUTR"/>
    <property type="match status" value="1"/>
</dbReference>
<dbReference type="InterPro" id="IPR001647">
    <property type="entry name" value="HTH_TetR"/>
</dbReference>
<name>A0A4R1CI35_9ACTN</name>
<dbReference type="InterPro" id="IPR009057">
    <property type="entry name" value="Homeodomain-like_sf"/>
</dbReference>
<dbReference type="Pfam" id="PF00440">
    <property type="entry name" value="TetR_N"/>
    <property type="match status" value="1"/>
</dbReference>
<keyword evidence="7" id="KW-1185">Reference proteome</keyword>
<dbReference type="PRINTS" id="PR00455">
    <property type="entry name" value="HTHTETR"/>
</dbReference>
<keyword evidence="1" id="KW-0805">Transcription regulation</keyword>
<dbReference type="EMBL" id="SJZJ01000002">
    <property type="protein sequence ID" value="TCJ30869.1"/>
    <property type="molecule type" value="Genomic_DNA"/>
</dbReference>
<dbReference type="Gene3D" id="1.10.357.10">
    <property type="entry name" value="Tetracycline Repressor, domain 2"/>
    <property type="match status" value="1"/>
</dbReference>
<evidence type="ECO:0000313" key="7">
    <source>
        <dbReference type="Proteomes" id="UP000295453"/>
    </source>
</evidence>
<dbReference type="OrthoDB" id="4537420at2"/>
<evidence type="ECO:0000259" key="5">
    <source>
        <dbReference type="PROSITE" id="PS50977"/>
    </source>
</evidence>
<evidence type="ECO:0000256" key="4">
    <source>
        <dbReference type="PROSITE-ProRule" id="PRU00335"/>
    </source>
</evidence>
<comment type="caution">
    <text evidence="6">The sequence shown here is derived from an EMBL/GenBank/DDBJ whole genome shotgun (WGS) entry which is preliminary data.</text>
</comment>
<dbReference type="Proteomes" id="UP000295453">
    <property type="component" value="Unassembled WGS sequence"/>
</dbReference>
<proteinExistence type="predicted"/>
<dbReference type="GO" id="GO:0003700">
    <property type="term" value="F:DNA-binding transcription factor activity"/>
    <property type="evidence" value="ECO:0007669"/>
    <property type="project" value="TreeGrafter"/>
</dbReference>
<gene>
    <name evidence="6" type="ORF">EPD65_02200</name>
</gene>
<evidence type="ECO:0000256" key="1">
    <source>
        <dbReference type="ARBA" id="ARBA00023015"/>
    </source>
</evidence>
<protein>
    <submittedName>
        <fullName evidence="6">TetR/AcrR family transcriptional regulator</fullName>
    </submittedName>
</protein>
<evidence type="ECO:0000313" key="6">
    <source>
        <dbReference type="EMBL" id="TCJ30869.1"/>
    </source>
</evidence>
<keyword evidence="3" id="KW-0804">Transcription</keyword>
<dbReference type="RefSeq" id="WP_131581517.1">
    <property type="nucleotide sequence ID" value="NZ_SJZJ01000002.1"/>
</dbReference>
<dbReference type="PROSITE" id="PS50977">
    <property type="entry name" value="HTH_TETR_2"/>
    <property type="match status" value="1"/>
</dbReference>
<accession>A0A4R1CI35</accession>
<reference evidence="6 7" key="1">
    <citation type="submission" date="2019-03" db="EMBL/GenBank/DDBJ databases">
        <authorList>
            <person name="Kim M.K.M."/>
        </authorList>
    </citation>
    <scope>NUCLEOTIDE SEQUENCE [LARGE SCALE GENOMIC DNA]</scope>
    <source>
        <strain evidence="6 7">18JY15-6</strain>
    </source>
</reference>
<dbReference type="AlphaFoldDB" id="A0A4R1CI35"/>
<evidence type="ECO:0000256" key="3">
    <source>
        <dbReference type="ARBA" id="ARBA00023163"/>
    </source>
</evidence>
<evidence type="ECO:0000256" key="2">
    <source>
        <dbReference type="ARBA" id="ARBA00023125"/>
    </source>
</evidence>
<keyword evidence="2 4" id="KW-0238">DNA-binding</keyword>
<dbReference type="InterPro" id="IPR050109">
    <property type="entry name" value="HTH-type_TetR-like_transc_reg"/>
</dbReference>